<proteinExistence type="predicted"/>
<keyword evidence="2" id="KW-0805">Transcription regulation</keyword>
<sequence length="291" mass="30729">MYTVKHAAVLTGIPAETLRMWERRYGVVAPARSEGGYRLYDDAAIARLTAMHALVEAGWSPRRAAEQVASGTTLGRTSDAAMPEGAEDEGDLGVLVRLARDLDPRVMARELDEVFARADADTFLDDWLMPALRQLGLAWQRGEVSVAGEHFVSASLQRRLAAVLDGVPGTDDAPRVLVGLARGSRHELGVLAFAIALARAGAEVVYVGGDLPPDSWVVAATTQRPDAVVIGVPSADDVPAVRDTVSALGAVRPELPVLVGGRHQDDVGAGEPLGHSLRDAATAVVARLARS</sequence>
<evidence type="ECO:0000259" key="5">
    <source>
        <dbReference type="PROSITE" id="PS50937"/>
    </source>
</evidence>
<evidence type="ECO:0000259" key="6">
    <source>
        <dbReference type="PROSITE" id="PS51332"/>
    </source>
</evidence>
<dbReference type="PROSITE" id="PS51332">
    <property type="entry name" value="B12_BINDING"/>
    <property type="match status" value="1"/>
</dbReference>
<reference evidence="7" key="1">
    <citation type="submission" date="2020-11" db="EMBL/GenBank/DDBJ databases">
        <title>Nocardioides sp. nov., isolated from Soil of Cynanchum wilfordii Hemsley rhizosphere.</title>
        <authorList>
            <person name="Lee J.-S."/>
            <person name="Suh M.K."/>
            <person name="Kim J.-S."/>
        </authorList>
    </citation>
    <scope>NUCLEOTIDE SEQUENCE</scope>
    <source>
        <strain evidence="7">KCTC 19275</strain>
    </source>
</reference>
<keyword evidence="1" id="KW-0678">Repressor</keyword>
<dbReference type="Pfam" id="PF02310">
    <property type="entry name" value="B12-binding"/>
    <property type="match status" value="1"/>
</dbReference>
<gene>
    <name evidence="7" type="ORF">ISU07_05295</name>
</gene>
<dbReference type="Gene3D" id="1.10.1240.10">
    <property type="entry name" value="Methionine synthase domain"/>
    <property type="match status" value="1"/>
</dbReference>
<evidence type="ECO:0000256" key="4">
    <source>
        <dbReference type="ARBA" id="ARBA00023163"/>
    </source>
</evidence>
<dbReference type="Proteomes" id="UP000640489">
    <property type="component" value="Unassembled WGS sequence"/>
</dbReference>
<dbReference type="Gene3D" id="1.10.1660.10">
    <property type="match status" value="1"/>
</dbReference>
<dbReference type="GO" id="GO:0003700">
    <property type="term" value="F:DNA-binding transcription factor activity"/>
    <property type="evidence" value="ECO:0007669"/>
    <property type="project" value="InterPro"/>
</dbReference>
<protein>
    <submittedName>
        <fullName evidence="7">MerR family transcriptional regulator</fullName>
    </submittedName>
</protein>
<dbReference type="InterPro" id="IPR047057">
    <property type="entry name" value="MerR_fam"/>
</dbReference>
<comment type="caution">
    <text evidence="7">The sequence shown here is derived from an EMBL/GenBank/DDBJ whole genome shotgun (WGS) entry which is preliminary data.</text>
</comment>
<evidence type="ECO:0000256" key="2">
    <source>
        <dbReference type="ARBA" id="ARBA00023015"/>
    </source>
</evidence>
<dbReference type="InterPro" id="IPR009061">
    <property type="entry name" value="DNA-bd_dom_put_sf"/>
</dbReference>
<dbReference type="AlphaFoldDB" id="A0A930VDC2"/>
<dbReference type="SUPFAM" id="SSF46955">
    <property type="entry name" value="Putative DNA-binding domain"/>
    <property type="match status" value="1"/>
</dbReference>
<keyword evidence="4" id="KW-0804">Transcription</keyword>
<keyword evidence="3" id="KW-0238">DNA-binding</keyword>
<dbReference type="PROSITE" id="PS50937">
    <property type="entry name" value="HTH_MERR_2"/>
    <property type="match status" value="1"/>
</dbReference>
<dbReference type="Pfam" id="PF02607">
    <property type="entry name" value="B12-binding_2"/>
    <property type="match status" value="1"/>
</dbReference>
<dbReference type="InterPro" id="IPR036594">
    <property type="entry name" value="Meth_synthase_dom"/>
</dbReference>
<evidence type="ECO:0000313" key="7">
    <source>
        <dbReference type="EMBL" id="MBF4762532.1"/>
    </source>
</evidence>
<dbReference type="InterPro" id="IPR000551">
    <property type="entry name" value="MerR-type_HTH_dom"/>
</dbReference>
<dbReference type="InterPro" id="IPR003759">
    <property type="entry name" value="Cbl-bd_cap"/>
</dbReference>
<evidence type="ECO:0000313" key="8">
    <source>
        <dbReference type="Proteomes" id="UP000640489"/>
    </source>
</evidence>
<dbReference type="SUPFAM" id="SSF52242">
    <property type="entry name" value="Cobalamin (vitamin B12)-binding domain"/>
    <property type="match status" value="1"/>
</dbReference>
<organism evidence="7 8">
    <name type="scientific">Nocardioides islandensis</name>
    <dbReference type="NCBI Taxonomy" id="433663"/>
    <lineage>
        <taxon>Bacteria</taxon>
        <taxon>Bacillati</taxon>
        <taxon>Actinomycetota</taxon>
        <taxon>Actinomycetes</taxon>
        <taxon>Propionibacteriales</taxon>
        <taxon>Nocardioidaceae</taxon>
        <taxon>Nocardioides</taxon>
    </lineage>
</organism>
<evidence type="ECO:0000256" key="1">
    <source>
        <dbReference type="ARBA" id="ARBA00022491"/>
    </source>
</evidence>
<dbReference type="EMBL" id="JADKPN010000001">
    <property type="protein sequence ID" value="MBF4762532.1"/>
    <property type="molecule type" value="Genomic_DNA"/>
</dbReference>
<dbReference type="GO" id="GO:0031419">
    <property type="term" value="F:cobalamin binding"/>
    <property type="evidence" value="ECO:0007669"/>
    <property type="project" value="InterPro"/>
</dbReference>
<dbReference type="Pfam" id="PF13411">
    <property type="entry name" value="MerR_1"/>
    <property type="match status" value="1"/>
</dbReference>
<keyword evidence="8" id="KW-1185">Reference proteome</keyword>
<feature type="domain" description="B12-binding" evidence="6">
    <location>
        <begin position="173"/>
        <end position="291"/>
    </location>
</feature>
<dbReference type="RefSeq" id="WP_194705629.1">
    <property type="nucleotide sequence ID" value="NZ_JADKPN010000001.1"/>
</dbReference>
<evidence type="ECO:0000256" key="3">
    <source>
        <dbReference type="ARBA" id="ARBA00023125"/>
    </source>
</evidence>
<dbReference type="SMART" id="SM00422">
    <property type="entry name" value="HTH_MERR"/>
    <property type="match status" value="1"/>
</dbReference>
<dbReference type="CDD" id="cd01104">
    <property type="entry name" value="HTH_MlrA-CarA"/>
    <property type="match status" value="1"/>
</dbReference>
<feature type="domain" description="HTH merR-type" evidence="5">
    <location>
        <begin position="1"/>
        <end position="70"/>
    </location>
</feature>
<dbReference type="PANTHER" id="PTHR30204:SF69">
    <property type="entry name" value="MERR-FAMILY TRANSCRIPTIONAL REGULATOR"/>
    <property type="match status" value="1"/>
</dbReference>
<name>A0A930VDC2_9ACTN</name>
<dbReference type="InterPro" id="IPR006158">
    <property type="entry name" value="Cobalamin-bd"/>
</dbReference>
<accession>A0A930VDC2</accession>
<dbReference type="GO" id="GO:0046872">
    <property type="term" value="F:metal ion binding"/>
    <property type="evidence" value="ECO:0007669"/>
    <property type="project" value="InterPro"/>
</dbReference>
<dbReference type="PANTHER" id="PTHR30204">
    <property type="entry name" value="REDOX-CYCLING DRUG-SENSING TRANSCRIPTIONAL ACTIVATOR SOXR"/>
    <property type="match status" value="1"/>
</dbReference>
<dbReference type="Gene3D" id="3.40.50.280">
    <property type="entry name" value="Cobalamin-binding domain"/>
    <property type="match status" value="1"/>
</dbReference>
<dbReference type="InterPro" id="IPR036724">
    <property type="entry name" value="Cobalamin-bd_sf"/>
</dbReference>
<dbReference type="GO" id="GO:0003677">
    <property type="term" value="F:DNA binding"/>
    <property type="evidence" value="ECO:0007669"/>
    <property type="project" value="UniProtKB-KW"/>
</dbReference>